<reference evidence="10" key="1">
    <citation type="journal article" date="2020" name="Stud. Mycol.">
        <title>101 Dothideomycetes genomes: a test case for predicting lifestyles and emergence of pathogens.</title>
        <authorList>
            <person name="Haridas S."/>
            <person name="Albert R."/>
            <person name="Binder M."/>
            <person name="Bloem J."/>
            <person name="Labutti K."/>
            <person name="Salamov A."/>
            <person name="Andreopoulos B."/>
            <person name="Baker S."/>
            <person name="Barry K."/>
            <person name="Bills G."/>
            <person name="Bluhm B."/>
            <person name="Cannon C."/>
            <person name="Castanera R."/>
            <person name="Culley D."/>
            <person name="Daum C."/>
            <person name="Ezra D."/>
            <person name="Gonzalez J."/>
            <person name="Henrissat B."/>
            <person name="Kuo A."/>
            <person name="Liang C."/>
            <person name="Lipzen A."/>
            <person name="Lutzoni F."/>
            <person name="Magnuson J."/>
            <person name="Mondo S."/>
            <person name="Nolan M."/>
            <person name="Ohm R."/>
            <person name="Pangilinan J."/>
            <person name="Park H.-J."/>
            <person name="Ramirez L."/>
            <person name="Alfaro M."/>
            <person name="Sun H."/>
            <person name="Tritt A."/>
            <person name="Yoshinaga Y."/>
            <person name="Zwiers L.-H."/>
            <person name="Turgeon B."/>
            <person name="Goodwin S."/>
            <person name="Spatafora J."/>
            <person name="Crous P."/>
            <person name="Grigoriev I."/>
        </authorList>
    </citation>
    <scope>NUCLEOTIDE SEQUENCE</scope>
    <source>
        <strain evidence="10">CBS 110217</strain>
    </source>
</reference>
<dbReference type="AlphaFoldDB" id="A0A9P4HD41"/>
<sequence>MDQQQFDSFFSETMTTPTLMAPGTMTPPASDSVPTTIKMEDLQVPFDTPSPAPSSQREMSQTASTPAPTNSEGKPVKKRKSWGQVLPEPKTSLPPRKRAKTEDEKEQRRIERVKRNRLAAHNSRERKRQEYEVLQAEKDRMEADLKAYKEQMAKMKAELEFFRQKYPGETPETVFDLSTSTLDNTICPAQTSASFPSPISMDSMDSPRDSSCQPETPASFEVATPEFDSTQYPAAILCDLQCRSNSGSTASTHLAAILAYLTLFQHTLQSTKSLLSSTTYSTLTSSQKALQLPWNPLSEWLTLMSISLAQPSSATAPTQPLLAFLIALMQSSLTCRVPLAQLMLATRLSQRSSSVEAVNERSSKGTSKAGSVEGADRLRLMKSSKLRHLGRRRRVSTLKNNRRWMSLALGQENLGSTAS</sequence>
<keyword evidence="5" id="KW-0804">Transcription</keyword>
<dbReference type="GO" id="GO:0005634">
    <property type="term" value="C:nucleus"/>
    <property type="evidence" value="ECO:0007669"/>
    <property type="project" value="UniProtKB-SubCell"/>
</dbReference>
<keyword evidence="3" id="KW-0805">Transcription regulation</keyword>
<dbReference type="InterPro" id="IPR044280">
    <property type="entry name" value="Hac1/HY5"/>
</dbReference>
<proteinExistence type="inferred from homology"/>
<dbReference type="GO" id="GO:0003677">
    <property type="term" value="F:DNA binding"/>
    <property type="evidence" value="ECO:0007669"/>
    <property type="project" value="UniProtKB-KW"/>
</dbReference>
<evidence type="ECO:0000256" key="3">
    <source>
        <dbReference type="ARBA" id="ARBA00023015"/>
    </source>
</evidence>
<feature type="region of interest" description="Disordered" evidence="8">
    <location>
        <begin position="189"/>
        <end position="217"/>
    </location>
</feature>
<keyword evidence="4" id="KW-0238">DNA-binding</keyword>
<comment type="similarity">
    <text evidence="2">Belongs to the bZIP family.</text>
</comment>
<evidence type="ECO:0000259" key="9">
    <source>
        <dbReference type="PROSITE" id="PS50217"/>
    </source>
</evidence>
<evidence type="ECO:0000313" key="11">
    <source>
        <dbReference type="Proteomes" id="UP000799777"/>
    </source>
</evidence>
<keyword evidence="11" id="KW-1185">Reference proteome</keyword>
<dbReference type="InterPro" id="IPR004827">
    <property type="entry name" value="bZIP"/>
</dbReference>
<evidence type="ECO:0000256" key="4">
    <source>
        <dbReference type="ARBA" id="ARBA00023125"/>
    </source>
</evidence>
<dbReference type="PANTHER" id="PTHR46714">
    <property type="entry name" value="TRANSCRIPTIONAL ACTIVATOR HAC1"/>
    <property type="match status" value="1"/>
</dbReference>
<organism evidence="10 11">
    <name type="scientific">Setomelanomma holmii</name>
    <dbReference type="NCBI Taxonomy" id="210430"/>
    <lineage>
        <taxon>Eukaryota</taxon>
        <taxon>Fungi</taxon>
        <taxon>Dikarya</taxon>
        <taxon>Ascomycota</taxon>
        <taxon>Pezizomycotina</taxon>
        <taxon>Dothideomycetes</taxon>
        <taxon>Pleosporomycetidae</taxon>
        <taxon>Pleosporales</taxon>
        <taxon>Pleosporineae</taxon>
        <taxon>Phaeosphaeriaceae</taxon>
        <taxon>Setomelanomma</taxon>
    </lineage>
</organism>
<evidence type="ECO:0000256" key="8">
    <source>
        <dbReference type="SAM" id="MobiDB-lite"/>
    </source>
</evidence>
<comment type="caution">
    <text evidence="10">The sequence shown here is derived from an EMBL/GenBank/DDBJ whole genome shotgun (WGS) entry which is preliminary data.</text>
</comment>
<evidence type="ECO:0000256" key="7">
    <source>
        <dbReference type="ARBA" id="ARBA00023242"/>
    </source>
</evidence>
<feature type="compositionally biased region" description="Low complexity" evidence="8">
    <location>
        <begin position="194"/>
        <end position="204"/>
    </location>
</feature>
<feature type="compositionally biased region" description="Basic and acidic residues" evidence="8">
    <location>
        <begin position="100"/>
        <end position="110"/>
    </location>
</feature>
<dbReference type="PANTHER" id="PTHR46714:SF6">
    <property type="entry name" value="TRANSCRIPTIONAL ACTIVATOR HAC1"/>
    <property type="match status" value="1"/>
</dbReference>
<feature type="compositionally biased region" description="Polar residues" evidence="8">
    <location>
        <begin position="1"/>
        <end position="18"/>
    </location>
</feature>
<dbReference type="Proteomes" id="UP000799777">
    <property type="component" value="Unassembled WGS sequence"/>
</dbReference>
<keyword evidence="7" id="KW-0539">Nucleus</keyword>
<dbReference type="Gene3D" id="1.20.5.170">
    <property type="match status" value="1"/>
</dbReference>
<dbReference type="GO" id="GO:0000981">
    <property type="term" value="F:DNA-binding transcription factor activity, RNA polymerase II-specific"/>
    <property type="evidence" value="ECO:0007669"/>
    <property type="project" value="InterPro"/>
</dbReference>
<dbReference type="InterPro" id="IPR046347">
    <property type="entry name" value="bZIP_sf"/>
</dbReference>
<dbReference type="PROSITE" id="PS00036">
    <property type="entry name" value="BZIP_BASIC"/>
    <property type="match status" value="1"/>
</dbReference>
<feature type="compositionally biased region" description="Polar residues" evidence="8">
    <location>
        <begin position="53"/>
        <end position="72"/>
    </location>
</feature>
<evidence type="ECO:0000256" key="6">
    <source>
        <dbReference type="ARBA" id="ARBA00023230"/>
    </source>
</evidence>
<dbReference type="OrthoDB" id="674948at2759"/>
<feature type="domain" description="BZIP" evidence="9">
    <location>
        <begin position="106"/>
        <end position="164"/>
    </location>
</feature>
<feature type="region of interest" description="Disordered" evidence="8">
    <location>
        <begin position="1"/>
        <end position="126"/>
    </location>
</feature>
<evidence type="ECO:0000256" key="2">
    <source>
        <dbReference type="ARBA" id="ARBA00007163"/>
    </source>
</evidence>
<accession>A0A9P4HD41</accession>
<evidence type="ECO:0000256" key="5">
    <source>
        <dbReference type="ARBA" id="ARBA00023163"/>
    </source>
</evidence>
<protein>
    <recommendedName>
        <fullName evidence="9">BZIP domain-containing protein</fullName>
    </recommendedName>
</protein>
<dbReference type="EMBL" id="ML978173">
    <property type="protein sequence ID" value="KAF2032338.1"/>
    <property type="molecule type" value="Genomic_DNA"/>
</dbReference>
<dbReference type="SMART" id="SM00338">
    <property type="entry name" value="BRLZ"/>
    <property type="match status" value="1"/>
</dbReference>
<keyword evidence="6" id="KW-0834">Unfolded protein response</keyword>
<dbReference type="PROSITE" id="PS50217">
    <property type="entry name" value="BZIP"/>
    <property type="match status" value="1"/>
</dbReference>
<feature type="region of interest" description="Disordered" evidence="8">
    <location>
        <begin position="354"/>
        <end position="374"/>
    </location>
</feature>
<comment type="subcellular location">
    <subcellularLocation>
        <location evidence="1">Nucleus</location>
    </subcellularLocation>
</comment>
<evidence type="ECO:0000313" key="10">
    <source>
        <dbReference type="EMBL" id="KAF2032338.1"/>
    </source>
</evidence>
<gene>
    <name evidence="10" type="ORF">EK21DRAFT_61077</name>
</gene>
<name>A0A9P4HD41_9PLEO</name>
<dbReference type="GO" id="GO:0045944">
    <property type="term" value="P:positive regulation of transcription by RNA polymerase II"/>
    <property type="evidence" value="ECO:0007669"/>
    <property type="project" value="InterPro"/>
</dbReference>
<dbReference type="GO" id="GO:0006986">
    <property type="term" value="P:response to unfolded protein"/>
    <property type="evidence" value="ECO:0007669"/>
    <property type="project" value="UniProtKB-KW"/>
</dbReference>
<dbReference type="CDD" id="cd14710">
    <property type="entry name" value="bZIP_HAC1-like"/>
    <property type="match status" value="1"/>
</dbReference>
<dbReference type="SUPFAM" id="SSF57959">
    <property type="entry name" value="Leucine zipper domain"/>
    <property type="match status" value="1"/>
</dbReference>
<evidence type="ECO:0000256" key="1">
    <source>
        <dbReference type="ARBA" id="ARBA00004123"/>
    </source>
</evidence>